<evidence type="ECO:0000256" key="2">
    <source>
        <dbReference type="ARBA" id="ARBA00022748"/>
    </source>
</evidence>
<dbReference type="RefSeq" id="WP_116857553.1">
    <property type="nucleotide sequence ID" value="NZ_QTJV01000019.1"/>
</dbReference>
<dbReference type="SUPFAM" id="SSF52833">
    <property type="entry name" value="Thioredoxin-like"/>
    <property type="match status" value="1"/>
</dbReference>
<evidence type="ECO:0000256" key="1">
    <source>
        <dbReference type="ARBA" id="ARBA00004196"/>
    </source>
</evidence>
<dbReference type="EMBL" id="QTJV01000019">
    <property type="protein sequence ID" value="RFM30794.1"/>
    <property type="molecule type" value="Genomic_DNA"/>
</dbReference>
<organism evidence="7 8">
    <name type="scientific">Chitinophaga silvisoli</name>
    <dbReference type="NCBI Taxonomy" id="2291814"/>
    <lineage>
        <taxon>Bacteria</taxon>
        <taxon>Pseudomonadati</taxon>
        <taxon>Bacteroidota</taxon>
        <taxon>Chitinophagia</taxon>
        <taxon>Chitinophagales</taxon>
        <taxon>Chitinophagaceae</taxon>
        <taxon>Chitinophaga</taxon>
    </lineage>
</organism>
<dbReference type="PANTHER" id="PTHR42852">
    <property type="entry name" value="THIOL:DISULFIDE INTERCHANGE PROTEIN DSBE"/>
    <property type="match status" value="1"/>
</dbReference>
<keyword evidence="3" id="KW-1015">Disulfide bond</keyword>
<dbReference type="InterPro" id="IPR050553">
    <property type="entry name" value="Thioredoxin_ResA/DsbE_sf"/>
</dbReference>
<keyword evidence="2" id="KW-0201">Cytochrome c-type biogenesis</keyword>
<dbReference type="PROSITE" id="PS51352">
    <property type="entry name" value="THIOREDOXIN_2"/>
    <property type="match status" value="1"/>
</dbReference>
<dbReference type="Gene3D" id="3.40.30.10">
    <property type="entry name" value="Glutaredoxin"/>
    <property type="match status" value="1"/>
</dbReference>
<evidence type="ECO:0000256" key="5">
    <source>
        <dbReference type="SAM" id="SignalP"/>
    </source>
</evidence>
<gene>
    <name evidence="7" type="ORF">DXN04_32295</name>
</gene>
<evidence type="ECO:0000256" key="3">
    <source>
        <dbReference type="ARBA" id="ARBA00023157"/>
    </source>
</evidence>
<dbReference type="PANTHER" id="PTHR42852:SF6">
    <property type="entry name" value="THIOL:DISULFIDE INTERCHANGE PROTEIN DSBE"/>
    <property type="match status" value="1"/>
</dbReference>
<keyword evidence="8" id="KW-1185">Reference proteome</keyword>
<dbReference type="InterPro" id="IPR036249">
    <property type="entry name" value="Thioredoxin-like_sf"/>
</dbReference>
<dbReference type="AlphaFoldDB" id="A0A3E1NSH7"/>
<feature type="signal peptide" evidence="5">
    <location>
        <begin position="1"/>
        <end position="21"/>
    </location>
</feature>
<dbReference type="GO" id="GO:0030313">
    <property type="term" value="C:cell envelope"/>
    <property type="evidence" value="ECO:0007669"/>
    <property type="project" value="UniProtKB-SubCell"/>
</dbReference>
<evidence type="ECO:0000313" key="8">
    <source>
        <dbReference type="Proteomes" id="UP000261174"/>
    </source>
</evidence>
<dbReference type="OrthoDB" id="702151at2"/>
<protein>
    <submittedName>
        <fullName evidence="7">TlpA family protein disulfide reductase</fullName>
    </submittedName>
</protein>
<keyword evidence="4" id="KW-0676">Redox-active center</keyword>
<keyword evidence="5" id="KW-0732">Signal</keyword>
<comment type="caution">
    <text evidence="7">The sequence shown here is derived from an EMBL/GenBank/DDBJ whole genome shotgun (WGS) entry which is preliminary data.</text>
</comment>
<proteinExistence type="predicted"/>
<dbReference type="Proteomes" id="UP000261174">
    <property type="component" value="Unassembled WGS sequence"/>
</dbReference>
<dbReference type="Pfam" id="PF00578">
    <property type="entry name" value="AhpC-TSA"/>
    <property type="match status" value="1"/>
</dbReference>
<reference evidence="7 8" key="1">
    <citation type="submission" date="2018-08" db="EMBL/GenBank/DDBJ databases">
        <title>Chitinophaga sp. K20C18050901, a novel bacterium isolated from forest soil.</title>
        <authorList>
            <person name="Wang C."/>
        </authorList>
    </citation>
    <scope>NUCLEOTIDE SEQUENCE [LARGE SCALE GENOMIC DNA]</scope>
    <source>
        <strain evidence="7 8">K20C18050901</strain>
    </source>
</reference>
<feature type="domain" description="Thioredoxin" evidence="6">
    <location>
        <begin position="230"/>
        <end position="367"/>
    </location>
</feature>
<sequence>MKPFYLLSTLLLASLFSHAQAFTLTIRVPDSFPLEKLVVNYGDGLNDTDIKSEELSRSITVNGDLHTQFGSLSLAIQGEYGAFSKNKLFFFGPGNSELVLKDTSLHTTKLVNIVDADTKGGKEFHQYTKAAAEQNRLLLIAWNKLGHFDAALAQKIRQSSVAFYRKTLDFINTHPSDYYSSYTFYSSFTPYQQFFPADSLLQVLDHLPATFKNTDAGKHIYRSLISINNIRDKHIAVDFRTRDVYGDSLSLDTYKGKYVILDFWATWCVPCMQAMPRVIEISKKYPAVKVISVSLDRDTTSHLKAIQKLPATWAHIYNDENIIDSYGVVGIPAIFLIDPEGKVLVPTQKEGISDLDEIETILKNAAISHI</sequence>
<evidence type="ECO:0000256" key="4">
    <source>
        <dbReference type="ARBA" id="ARBA00023284"/>
    </source>
</evidence>
<dbReference type="InterPro" id="IPR013766">
    <property type="entry name" value="Thioredoxin_domain"/>
</dbReference>
<name>A0A3E1NSH7_9BACT</name>
<evidence type="ECO:0000313" key="7">
    <source>
        <dbReference type="EMBL" id="RFM30794.1"/>
    </source>
</evidence>
<dbReference type="GO" id="GO:0017004">
    <property type="term" value="P:cytochrome complex assembly"/>
    <property type="evidence" value="ECO:0007669"/>
    <property type="project" value="UniProtKB-KW"/>
</dbReference>
<evidence type="ECO:0000259" key="6">
    <source>
        <dbReference type="PROSITE" id="PS51352"/>
    </source>
</evidence>
<dbReference type="InterPro" id="IPR000866">
    <property type="entry name" value="AhpC/TSA"/>
</dbReference>
<dbReference type="CDD" id="cd02966">
    <property type="entry name" value="TlpA_like_family"/>
    <property type="match status" value="1"/>
</dbReference>
<feature type="chain" id="PRO_5017548515" evidence="5">
    <location>
        <begin position="22"/>
        <end position="370"/>
    </location>
</feature>
<accession>A0A3E1NSH7</accession>
<comment type="subcellular location">
    <subcellularLocation>
        <location evidence="1">Cell envelope</location>
    </subcellularLocation>
</comment>